<dbReference type="Proteomes" id="UP000825072">
    <property type="component" value="Chromosome 1"/>
</dbReference>
<dbReference type="GeneID" id="92881952"/>
<evidence type="ECO:0000313" key="3">
    <source>
        <dbReference type="Proteomes" id="UP000825072"/>
    </source>
</evidence>
<protein>
    <submittedName>
        <fullName evidence="2">Uncharacterized protein</fullName>
    </submittedName>
</protein>
<accession>A0AAD1KR16</accession>
<name>A0AAD1KR16_9ACTN</name>
<evidence type="ECO:0000313" key="2">
    <source>
        <dbReference type="EMBL" id="BCY25574.1"/>
    </source>
</evidence>
<feature type="region of interest" description="Disordered" evidence="1">
    <location>
        <begin position="27"/>
        <end position="51"/>
    </location>
</feature>
<sequence length="51" mass="5831">MTETDGRPDHARNPRHTQTLAEIITLGRTPKKHANDILAYSNQPGYQQQPY</sequence>
<organism evidence="2 3">
    <name type="scientific">Cutibacterium modestum</name>
    <dbReference type="NCBI Taxonomy" id="2559073"/>
    <lineage>
        <taxon>Bacteria</taxon>
        <taxon>Bacillati</taxon>
        <taxon>Actinomycetota</taxon>
        <taxon>Actinomycetes</taxon>
        <taxon>Propionibacteriales</taxon>
        <taxon>Propionibacteriaceae</taxon>
        <taxon>Cutibacterium</taxon>
    </lineage>
</organism>
<feature type="compositionally biased region" description="Polar residues" evidence="1">
    <location>
        <begin position="40"/>
        <end position="51"/>
    </location>
</feature>
<gene>
    <name evidence="2" type="ORF">KB1_15640</name>
</gene>
<proteinExistence type="predicted"/>
<dbReference type="EMBL" id="AP024747">
    <property type="protein sequence ID" value="BCY25574.1"/>
    <property type="molecule type" value="Genomic_DNA"/>
</dbReference>
<dbReference type="RefSeq" id="WP_002527667.1">
    <property type="nucleotide sequence ID" value="NZ_BJEN01000001.1"/>
</dbReference>
<reference evidence="2" key="1">
    <citation type="submission" date="2021-06" db="EMBL/GenBank/DDBJ databases">
        <title>Genome sequence of Cutibacterium modestum strain KB17-24694.</title>
        <authorList>
            <person name="Dekio I."/>
            <person name="Asahina A."/>
            <person name="Nishida M."/>
        </authorList>
    </citation>
    <scope>NUCLEOTIDE SEQUENCE</scope>
    <source>
        <strain evidence="2">KB17-24694</strain>
    </source>
</reference>
<dbReference type="AlphaFoldDB" id="A0AAD1KR16"/>
<evidence type="ECO:0000256" key="1">
    <source>
        <dbReference type="SAM" id="MobiDB-lite"/>
    </source>
</evidence>